<dbReference type="InterPro" id="IPR016040">
    <property type="entry name" value="NAD(P)-bd_dom"/>
</dbReference>
<reference evidence="3" key="1">
    <citation type="journal article" date="2019" name="Int. J. Syst. Evol. Microbiol.">
        <title>The Global Catalogue of Microorganisms (GCM) 10K type strain sequencing project: providing services to taxonomists for standard genome sequencing and annotation.</title>
        <authorList>
            <consortium name="The Broad Institute Genomics Platform"/>
            <consortium name="The Broad Institute Genome Sequencing Center for Infectious Disease"/>
            <person name="Wu L."/>
            <person name="Ma J."/>
        </authorList>
    </citation>
    <scope>NUCLEOTIDE SEQUENCE [LARGE SCALE GENOMIC DNA]</scope>
    <source>
        <strain evidence="3">CECT 8010</strain>
    </source>
</reference>
<dbReference type="PANTHER" id="PTHR14097:SF8">
    <property type="entry name" value="NAD(P)-BINDING DOMAIN-CONTAINING PROTEIN"/>
    <property type="match status" value="1"/>
</dbReference>
<dbReference type="InterPro" id="IPR036291">
    <property type="entry name" value="NAD(P)-bd_dom_sf"/>
</dbReference>
<evidence type="ECO:0000259" key="1">
    <source>
        <dbReference type="Pfam" id="PF13460"/>
    </source>
</evidence>
<dbReference type="Gene3D" id="3.40.50.720">
    <property type="entry name" value="NAD(P)-binding Rossmann-like Domain"/>
    <property type="match status" value="1"/>
</dbReference>
<feature type="domain" description="NAD(P)-binding" evidence="1">
    <location>
        <begin position="8"/>
        <end position="126"/>
    </location>
</feature>
<proteinExistence type="predicted"/>
<accession>A0ABV8PVK8</accession>
<dbReference type="RefSeq" id="WP_379013915.1">
    <property type="nucleotide sequence ID" value="NZ_JBHSDC010000018.1"/>
</dbReference>
<gene>
    <name evidence="2" type="ORF">ACFOW1_09695</name>
</gene>
<sequence length="215" mass="23890">MKKVIITGANGMIGSLIVDMCLSRVDVAQVTCITRKPLALQHPKLVNVVHDNFTDYTTITEHLQQQDICFYCIGVYTGQVPAAEFNAITIDYTIAFAKALREQNASASFCFLSGQGADSSEKSKILFAKAKGIAENQLLALQFAHTYIFRPGYIYPVTPRKEPNSMYLWMRRLYKLMVKIYPNVGVTSVQLAAKMVAIGFDGGTKTIYENADIRA</sequence>
<dbReference type="EMBL" id="JBHSDC010000018">
    <property type="protein sequence ID" value="MFC4232164.1"/>
    <property type="molecule type" value="Genomic_DNA"/>
</dbReference>
<dbReference type="Proteomes" id="UP001595906">
    <property type="component" value="Unassembled WGS sequence"/>
</dbReference>
<comment type="caution">
    <text evidence="2">The sequence shown here is derived from an EMBL/GenBank/DDBJ whole genome shotgun (WGS) entry which is preliminary data.</text>
</comment>
<protein>
    <submittedName>
        <fullName evidence="2">NAD(P)H-binding protein</fullName>
    </submittedName>
</protein>
<dbReference type="PANTHER" id="PTHR14097">
    <property type="entry name" value="OXIDOREDUCTASE HTATIP2"/>
    <property type="match status" value="1"/>
</dbReference>
<organism evidence="2 3">
    <name type="scientific">Parasediminibacterium paludis</name>
    <dbReference type="NCBI Taxonomy" id="908966"/>
    <lineage>
        <taxon>Bacteria</taxon>
        <taxon>Pseudomonadati</taxon>
        <taxon>Bacteroidota</taxon>
        <taxon>Chitinophagia</taxon>
        <taxon>Chitinophagales</taxon>
        <taxon>Chitinophagaceae</taxon>
        <taxon>Parasediminibacterium</taxon>
    </lineage>
</organism>
<dbReference type="SUPFAM" id="SSF51735">
    <property type="entry name" value="NAD(P)-binding Rossmann-fold domains"/>
    <property type="match status" value="1"/>
</dbReference>
<evidence type="ECO:0000313" key="3">
    <source>
        <dbReference type="Proteomes" id="UP001595906"/>
    </source>
</evidence>
<dbReference type="Pfam" id="PF13460">
    <property type="entry name" value="NAD_binding_10"/>
    <property type="match status" value="1"/>
</dbReference>
<evidence type="ECO:0000313" key="2">
    <source>
        <dbReference type="EMBL" id="MFC4232164.1"/>
    </source>
</evidence>
<name>A0ABV8PVK8_9BACT</name>
<keyword evidence="3" id="KW-1185">Reference proteome</keyword>